<name>A0A563W2J2_9CYAN</name>
<gene>
    <name evidence="1" type="ORF">H1P_650021</name>
</gene>
<organism evidence="1 2">
    <name type="scientific">Hyella patelloides LEGE 07179</name>
    <dbReference type="NCBI Taxonomy" id="945734"/>
    <lineage>
        <taxon>Bacteria</taxon>
        <taxon>Bacillati</taxon>
        <taxon>Cyanobacteriota</taxon>
        <taxon>Cyanophyceae</taxon>
        <taxon>Pleurocapsales</taxon>
        <taxon>Hyellaceae</taxon>
        <taxon>Hyella</taxon>
    </lineage>
</organism>
<keyword evidence="2" id="KW-1185">Reference proteome</keyword>
<dbReference type="Proteomes" id="UP000320055">
    <property type="component" value="Unassembled WGS sequence"/>
</dbReference>
<dbReference type="InterPro" id="IPR014951">
    <property type="entry name" value="DUF1822"/>
</dbReference>
<dbReference type="Pfam" id="PF08852">
    <property type="entry name" value="DUF1822"/>
    <property type="match status" value="1"/>
</dbReference>
<accession>A0A563W2J2</accession>
<dbReference type="RefSeq" id="WP_144867262.1">
    <property type="nucleotide sequence ID" value="NZ_LR213824.1"/>
</dbReference>
<dbReference type="OrthoDB" id="526290at2"/>
<dbReference type="EMBL" id="CAACVJ010000612">
    <property type="protein sequence ID" value="VEP17855.1"/>
    <property type="molecule type" value="Genomic_DNA"/>
</dbReference>
<proteinExistence type="predicted"/>
<dbReference type="AlphaFoldDB" id="A0A563W2J2"/>
<reference evidence="1 2" key="1">
    <citation type="submission" date="2019-01" db="EMBL/GenBank/DDBJ databases">
        <authorList>
            <person name="Brito A."/>
        </authorList>
    </citation>
    <scope>NUCLEOTIDE SEQUENCE [LARGE SCALE GENOMIC DNA]</scope>
    <source>
        <strain evidence="1">1</strain>
    </source>
</reference>
<evidence type="ECO:0000313" key="1">
    <source>
        <dbReference type="EMBL" id="VEP17855.1"/>
    </source>
</evidence>
<sequence>MSTLLNPNQLILEISAVTEQKAQNKSQKAATSYSEWQTYLNQLVLDTFVDYAQEEQSENVKKAQNMESIGELVNGTVLNVGNARIILIPSEADDLEELRVPQEWIDIPQLAGDYYLAVQINIDDRYLRVWGYTTHQQLKTDGNYSVSDRCYTLDGIDIIGDISALWVARELCPDEVTKAEITPLTEITSQQADNLIKRLGNKENLLPRLAVPFTIWAALLSNDAWRNDLIAQRCDKATFSVLKWLQAEASNIISEIGWRQVEFQPSTVGARGNNATATSKTALAKQLTIAGQSYELKLIPVEEDTYGFELRSLVLGGMIPAGFTLRLLTETREGFEGNEDTATTATESLYLEVALDAGEGLIWEIEPTPEDYQAQVLYF</sequence>
<evidence type="ECO:0000313" key="2">
    <source>
        <dbReference type="Proteomes" id="UP000320055"/>
    </source>
</evidence>
<protein>
    <recommendedName>
        <fullName evidence="3">DUF1822 domain-containing protein</fullName>
    </recommendedName>
</protein>
<evidence type="ECO:0008006" key="3">
    <source>
        <dbReference type="Google" id="ProtNLM"/>
    </source>
</evidence>